<evidence type="ECO:0000256" key="1">
    <source>
        <dbReference type="ARBA" id="ARBA00023016"/>
    </source>
</evidence>
<keyword evidence="1" id="KW-0346">Stress response</keyword>
<evidence type="ECO:0000313" key="7">
    <source>
        <dbReference type="Proteomes" id="UP000267096"/>
    </source>
</evidence>
<feature type="region of interest" description="Disordered" evidence="4">
    <location>
        <begin position="65"/>
        <end position="85"/>
    </location>
</feature>
<dbReference type="Proteomes" id="UP000267096">
    <property type="component" value="Unassembled WGS sequence"/>
</dbReference>
<dbReference type="GO" id="GO:0005737">
    <property type="term" value="C:cytoplasm"/>
    <property type="evidence" value="ECO:0007669"/>
    <property type="project" value="TreeGrafter"/>
</dbReference>
<accession>A0A0M3K6Z2</accession>
<dbReference type="GO" id="GO:0005634">
    <property type="term" value="C:nucleus"/>
    <property type="evidence" value="ECO:0007669"/>
    <property type="project" value="TreeGrafter"/>
</dbReference>
<dbReference type="WBParaSite" id="ASIM_0001673301-mRNA-1">
    <property type="protein sequence ID" value="ASIM_0001673301-mRNA-1"/>
    <property type="gene ID" value="ASIM_0001673301"/>
</dbReference>
<name>A0A0M3K6Z2_ANISI</name>
<dbReference type="PROSITE" id="PS01031">
    <property type="entry name" value="SHSP"/>
    <property type="match status" value="1"/>
</dbReference>
<dbReference type="InterPro" id="IPR002068">
    <property type="entry name" value="A-crystallin/Hsp20_dom"/>
</dbReference>
<organism evidence="8">
    <name type="scientific">Anisakis simplex</name>
    <name type="common">Herring worm</name>
    <dbReference type="NCBI Taxonomy" id="6269"/>
    <lineage>
        <taxon>Eukaryota</taxon>
        <taxon>Metazoa</taxon>
        <taxon>Ecdysozoa</taxon>
        <taxon>Nematoda</taxon>
        <taxon>Chromadorea</taxon>
        <taxon>Rhabditida</taxon>
        <taxon>Spirurina</taxon>
        <taxon>Ascaridomorpha</taxon>
        <taxon>Ascaridoidea</taxon>
        <taxon>Anisakidae</taxon>
        <taxon>Anisakis</taxon>
        <taxon>Anisakis simplex complex</taxon>
    </lineage>
</organism>
<reference evidence="8" key="1">
    <citation type="submission" date="2017-02" db="UniProtKB">
        <authorList>
            <consortium name="WormBaseParasite"/>
        </authorList>
    </citation>
    <scope>IDENTIFICATION</scope>
</reference>
<evidence type="ECO:0000256" key="3">
    <source>
        <dbReference type="RuleBase" id="RU003616"/>
    </source>
</evidence>
<dbReference type="EMBL" id="UYRR01032843">
    <property type="protein sequence ID" value="VDK56959.1"/>
    <property type="molecule type" value="Genomic_DNA"/>
</dbReference>
<evidence type="ECO:0000256" key="2">
    <source>
        <dbReference type="PROSITE-ProRule" id="PRU00285"/>
    </source>
</evidence>
<dbReference type="GO" id="GO:0042026">
    <property type="term" value="P:protein refolding"/>
    <property type="evidence" value="ECO:0007669"/>
    <property type="project" value="TreeGrafter"/>
</dbReference>
<dbReference type="Gene3D" id="2.60.40.790">
    <property type="match status" value="1"/>
</dbReference>
<sequence length="85" mass="9413">MVAIGCCMVCVKTSAKDSSLIVEAKHSDENSKYEFSRKMELPKGVDPNEIKCRFTAEGVLELEAPYNPPVDAEPAKDTEINVKHE</sequence>
<dbReference type="OrthoDB" id="5849547at2759"/>
<dbReference type="PANTHER" id="PTHR45640:SF13">
    <property type="entry name" value="HEAT SHOCK PROTEIN 22-RELATED"/>
    <property type="match status" value="1"/>
</dbReference>
<gene>
    <name evidence="6" type="ORF">ASIM_LOCUS16140</name>
</gene>
<dbReference type="InterPro" id="IPR008978">
    <property type="entry name" value="HSP20-like_chaperone"/>
</dbReference>
<evidence type="ECO:0000313" key="8">
    <source>
        <dbReference type="WBParaSite" id="ASIM_0001673301-mRNA-1"/>
    </source>
</evidence>
<feature type="compositionally biased region" description="Basic and acidic residues" evidence="4">
    <location>
        <begin position="73"/>
        <end position="85"/>
    </location>
</feature>
<evidence type="ECO:0000313" key="6">
    <source>
        <dbReference type="EMBL" id="VDK56959.1"/>
    </source>
</evidence>
<feature type="domain" description="SHSP" evidence="5">
    <location>
        <begin position="1"/>
        <end position="83"/>
    </location>
</feature>
<reference evidence="6 7" key="2">
    <citation type="submission" date="2018-11" db="EMBL/GenBank/DDBJ databases">
        <authorList>
            <consortium name="Pathogen Informatics"/>
        </authorList>
    </citation>
    <scope>NUCLEOTIDE SEQUENCE [LARGE SCALE GENOMIC DNA]</scope>
</reference>
<comment type="similarity">
    <text evidence="2 3">Belongs to the small heat shock protein (HSP20) family.</text>
</comment>
<dbReference type="CDD" id="cd06526">
    <property type="entry name" value="metazoan_ACD"/>
    <property type="match status" value="1"/>
</dbReference>
<dbReference type="SUPFAM" id="SSF49764">
    <property type="entry name" value="HSP20-like chaperones"/>
    <property type="match status" value="1"/>
</dbReference>
<dbReference type="Pfam" id="PF00011">
    <property type="entry name" value="HSP20"/>
    <property type="match status" value="1"/>
</dbReference>
<keyword evidence="7" id="KW-1185">Reference proteome</keyword>
<evidence type="ECO:0000259" key="5">
    <source>
        <dbReference type="PROSITE" id="PS01031"/>
    </source>
</evidence>
<proteinExistence type="inferred from homology"/>
<dbReference type="PANTHER" id="PTHR45640">
    <property type="entry name" value="HEAT SHOCK PROTEIN HSP-12.2-RELATED"/>
    <property type="match status" value="1"/>
</dbReference>
<dbReference type="AlphaFoldDB" id="A0A0M3K6Z2"/>
<dbReference type="GO" id="GO:0051082">
    <property type="term" value="F:unfolded protein binding"/>
    <property type="evidence" value="ECO:0007669"/>
    <property type="project" value="TreeGrafter"/>
</dbReference>
<dbReference type="GO" id="GO:0009408">
    <property type="term" value="P:response to heat"/>
    <property type="evidence" value="ECO:0007669"/>
    <property type="project" value="TreeGrafter"/>
</dbReference>
<protein>
    <submittedName>
        <fullName evidence="8">SHSP domain-containing protein</fullName>
    </submittedName>
</protein>
<dbReference type="InterPro" id="IPR001436">
    <property type="entry name" value="Alpha-crystallin/sHSP_animal"/>
</dbReference>
<evidence type="ECO:0000256" key="4">
    <source>
        <dbReference type="SAM" id="MobiDB-lite"/>
    </source>
</evidence>